<sequence length="38" mass="4371">SKSDPLGQRGYVGWKTWHAIVILNQVWMARLEVCVTDL</sequence>
<proteinExistence type="predicted"/>
<protein>
    <submittedName>
        <fullName evidence="1">Uncharacterized protein</fullName>
    </submittedName>
</protein>
<name>A0A0F9EA52_9ZZZZ</name>
<evidence type="ECO:0000313" key="1">
    <source>
        <dbReference type="EMBL" id="KKL70933.1"/>
    </source>
</evidence>
<feature type="non-terminal residue" evidence="1">
    <location>
        <position position="1"/>
    </location>
</feature>
<dbReference type="AlphaFoldDB" id="A0A0F9EA52"/>
<reference evidence="1" key="1">
    <citation type="journal article" date="2015" name="Nature">
        <title>Complex archaea that bridge the gap between prokaryotes and eukaryotes.</title>
        <authorList>
            <person name="Spang A."/>
            <person name="Saw J.H."/>
            <person name="Jorgensen S.L."/>
            <person name="Zaremba-Niedzwiedzka K."/>
            <person name="Martijn J."/>
            <person name="Lind A.E."/>
            <person name="van Eijk R."/>
            <person name="Schleper C."/>
            <person name="Guy L."/>
            <person name="Ettema T.J."/>
        </authorList>
    </citation>
    <scope>NUCLEOTIDE SEQUENCE</scope>
</reference>
<organism evidence="1">
    <name type="scientific">marine sediment metagenome</name>
    <dbReference type="NCBI Taxonomy" id="412755"/>
    <lineage>
        <taxon>unclassified sequences</taxon>
        <taxon>metagenomes</taxon>
        <taxon>ecological metagenomes</taxon>
    </lineage>
</organism>
<gene>
    <name evidence="1" type="ORF">LCGC14_2099990</name>
</gene>
<accession>A0A0F9EA52</accession>
<comment type="caution">
    <text evidence="1">The sequence shown here is derived from an EMBL/GenBank/DDBJ whole genome shotgun (WGS) entry which is preliminary data.</text>
</comment>
<dbReference type="EMBL" id="LAZR01025745">
    <property type="protein sequence ID" value="KKL70933.1"/>
    <property type="molecule type" value="Genomic_DNA"/>
</dbReference>